<dbReference type="PANTHER" id="PTHR30086">
    <property type="entry name" value="ARGININE EXPORTER PROTEIN ARGO"/>
    <property type="match status" value="1"/>
</dbReference>
<dbReference type="Proteomes" id="UP000515317">
    <property type="component" value="Chromosome"/>
</dbReference>
<organism evidence="7 8">
    <name type="scientific">Terrihabitans soli</name>
    <dbReference type="NCBI Taxonomy" id="708113"/>
    <lineage>
        <taxon>Bacteria</taxon>
        <taxon>Pseudomonadati</taxon>
        <taxon>Pseudomonadota</taxon>
        <taxon>Alphaproteobacteria</taxon>
        <taxon>Hyphomicrobiales</taxon>
        <taxon>Terrihabitans</taxon>
    </lineage>
</organism>
<evidence type="ECO:0000256" key="1">
    <source>
        <dbReference type="ARBA" id="ARBA00004651"/>
    </source>
</evidence>
<keyword evidence="2" id="KW-1003">Cell membrane</keyword>
<sequence length="211" mass="21992">MTDVIDANLAKFLLTVFVIEITPGPNMGYLAALSMTRGRAAGLAATAGVAAGLTVHAVAAAFGAGALISASPILYEALRWAGVLFLIWLAYEGWRDAETSPAQAAGGGDAHGLFWRGLVTNVLNPKSVLFFVAVVPRFIEEERGGIFQQLALLGILYVAVATVIHASVVVLAARAGGLISGERGRAIRKVLSLGLVAIAIWLAWDTRRAGG</sequence>
<evidence type="ECO:0000313" key="8">
    <source>
        <dbReference type="Proteomes" id="UP000515317"/>
    </source>
</evidence>
<feature type="transmembrane region" description="Helical" evidence="6">
    <location>
        <begin position="122"/>
        <end position="139"/>
    </location>
</feature>
<dbReference type="EMBL" id="AP023361">
    <property type="protein sequence ID" value="BCJ90940.1"/>
    <property type="molecule type" value="Genomic_DNA"/>
</dbReference>
<evidence type="ECO:0000256" key="4">
    <source>
        <dbReference type="ARBA" id="ARBA00022989"/>
    </source>
</evidence>
<dbReference type="PANTHER" id="PTHR30086:SF20">
    <property type="entry name" value="ARGININE EXPORTER PROTEIN ARGO-RELATED"/>
    <property type="match status" value="1"/>
</dbReference>
<keyword evidence="5 6" id="KW-0472">Membrane</keyword>
<accession>A0A6S6QVC2</accession>
<feature type="transmembrane region" description="Helical" evidence="6">
    <location>
        <begin position="12"/>
        <end position="31"/>
    </location>
</feature>
<evidence type="ECO:0000313" key="7">
    <source>
        <dbReference type="EMBL" id="BCJ90940.1"/>
    </source>
</evidence>
<reference evidence="7 8" key="1">
    <citation type="submission" date="2020-08" db="EMBL/GenBank/DDBJ databases">
        <title>Genome sequence of Rhizobiales bacterium strain IZ6.</title>
        <authorList>
            <person name="Nakai R."/>
            <person name="Naganuma T."/>
        </authorList>
    </citation>
    <scope>NUCLEOTIDE SEQUENCE [LARGE SCALE GENOMIC DNA]</scope>
    <source>
        <strain evidence="7 8">IZ6</strain>
    </source>
</reference>
<dbReference type="GO" id="GO:0015171">
    <property type="term" value="F:amino acid transmembrane transporter activity"/>
    <property type="evidence" value="ECO:0007669"/>
    <property type="project" value="TreeGrafter"/>
</dbReference>
<keyword evidence="8" id="KW-1185">Reference proteome</keyword>
<keyword evidence="4 6" id="KW-1133">Transmembrane helix</keyword>
<dbReference type="RefSeq" id="WP_225873871.1">
    <property type="nucleotide sequence ID" value="NZ_AP023361.1"/>
</dbReference>
<comment type="subcellular location">
    <subcellularLocation>
        <location evidence="1">Cell membrane</location>
        <topology evidence="1">Multi-pass membrane protein</topology>
    </subcellularLocation>
</comment>
<evidence type="ECO:0000256" key="6">
    <source>
        <dbReference type="SAM" id="Phobius"/>
    </source>
</evidence>
<dbReference type="InterPro" id="IPR001123">
    <property type="entry name" value="LeuE-type"/>
</dbReference>
<dbReference type="AlphaFoldDB" id="A0A6S6QVC2"/>
<proteinExistence type="predicted"/>
<evidence type="ECO:0000256" key="2">
    <source>
        <dbReference type="ARBA" id="ARBA00022475"/>
    </source>
</evidence>
<evidence type="ECO:0000256" key="5">
    <source>
        <dbReference type="ARBA" id="ARBA00023136"/>
    </source>
</evidence>
<feature type="transmembrane region" description="Helical" evidence="6">
    <location>
        <begin position="151"/>
        <end position="174"/>
    </location>
</feature>
<protein>
    <submittedName>
        <fullName evidence="7">Threonine transporter RhtB</fullName>
    </submittedName>
</protein>
<feature type="transmembrane region" description="Helical" evidence="6">
    <location>
        <begin position="43"/>
        <end position="67"/>
    </location>
</feature>
<gene>
    <name evidence="7" type="ORF">IZ6_16750</name>
</gene>
<keyword evidence="3 6" id="KW-0812">Transmembrane</keyword>
<evidence type="ECO:0000256" key="3">
    <source>
        <dbReference type="ARBA" id="ARBA00022692"/>
    </source>
</evidence>
<dbReference type="KEGG" id="tso:IZ6_16750"/>
<dbReference type="GO" id="GO:0005886">
    <property type="term" value="C:plasma membrane"/>
    <property type="evidence" value="ECO:0007669"/>
    <property type="project" value="UniProtKB-SubCell"/>
</dbReference>
<dbReference type="PIRSF" id="PIRSF006324">
    <property type="entry name" value="LeuE"/>
    <property type="match status" value="1"/>
</dbReference>
<name>A0A6S6QVC2_9HYPH</name>
<dbReference type="Pfam" id="PF01810">
    <property type="entry name" value="LysE"/>
    <property type="match status" value="1"/>
</dbReference>
<feature type="transmembrane region" description="Helical" evidence="6">
    <location>
        <begin position="186"/>
        <end position="204"/>
    </location>
</feature>